<evidence type="ECO:0000313" key="7">
    <source>
        <dbReference type="EMBL" id="AQP54357.1"/>
    </source>
</evidence>
<keyword evidence="6" id="KW-0472">Membrane</keyword>
<dbReference type="InterPro" id="IPR017850">
    <property type="entry name" value="Alkaline_phosphatase_core_sf"/>
</dbReference>
<evidence type="ECO:0000313" key="8">
    <source>
        <dbReference type="Proteomes" id="UP000188246"/>
    </source>
</evidence>
<keyword evidence="4" id="KW-0812">Transmembrane</keyword>
<comment type="subcellular location">
    <subcellularLocation>
        <location evidence="1">Cell membrane</location>
        <topology evidence="1">Multi-pass membrane protein</topology>
    </subcellularLocation>
</comment>
<dbReference type="RefSeq" id="WP_077276434.1">
    <property type="nucleotide sequence ID" value="NZ_CP019609.1"/>
</dbReference>
<dbReference type="GO" id="GO:0005886">
    <property type="term" value="C:plasma membrane"/>
    <property type="evidence" value="ECO:0007669"/>
    <property type="project" value="UniProtKB-SubCell"/>
</dbReference>
<evidence type="ECO:0000256" key="1">
    <source>
        <dbReference type="ARBA" id="ARBA00004651"/>
    </source>
</evidence>
<dbReference type="Proteomes" id="UP000188246">
    <property type="component" value="Chromosome"/>
</dbReference>
<dbReference type="InterPro" id="IPR000917">
    <property type="entry name" value="Sulfatase_N"/>
</dbReference>
<dbReference type="PANTHER" id="PTHR47371">
    <property type="entry name" value="LIPOTEICHOIC ACID SYNTHASE"/>
    <property type="match status" value="1"/>
</dbReference>
<evidence type="ECO:0000256" key="2">
    <source>
        <dbReference type="ARBA" id="ARBA00004936"/>
    </source>
</evidence>
<dbReference type="EMBL" id="CP019609">
    <property type="protein sequence ID" value="AQP54357.1"/>
    <property type="molecule type" value="Genomic_DNA"/>
</dbReference>
<evidence type="ECO:0000256" key="3">
    <source>
        <dbReference type="ARBA" id="ARBA00022475"/>
    </source>
</evidence>
<dbReference type="Pfam" id="PF00884">
    <property type="entry name" value="Sulfatase"/>
    <property type="match status" value="1"/>
</dbReference>
<keyword evidence="3" id="KW-1003">Cell membrane</keyword>
<gene>
    <name evidence="7" type="ORF">BW732_09055</name>
</gene>
<keyword evidence="8" id="KW-1185">Reference proteome</keyword>
<keyword evidence="5" id="KW-1133">Transmembrane helix</keyword>
<dbReference type="InterPro" id="IPR050448">
    <property type="entry name" value="OpgB/LTA_synthase_biosynth"/>
</dbReference>
<reference evidence="7 8" key="1">
    <citation type="journal article" date="2010" name="Int. J. Syst. Evol. Microbiol.">
        <title>Vagococcus penaei sp. nov., isolated from spoilage microbiota of cooked shrimp (Penaeus vannamei).</title>
        <authorList>
            <person name="Jaffres E."/>
            <person name="Prevost H."/>
            <person name="Rossero A."/>
            <person name="Joffraud J.J."/>
            <person name="Dousset X."/>
        </authorList>
    </citation>
    <scope>NUCLEOTIDE SEQUENCE [LARGE SCALE GENOMIC DNA]</scope>
    <source>
        <strain evidence="7 8">CD276</strain>
    </source>
</reference>
<comment type="pathway">
    <text evidence="2">Cell wall biogenesis; lipoteichoic acid biosynthesis.</text>
</comment>
<dbReference type="Gene3D" id="3.40.720.10">
    <property type="entry name" value="Alkaline Phosphatase, subunit A"/>
    <property type="match status" value="1"/>
</dbReference>
<dbReference type="CDD" id="cd16015">
    <property type="entry name" value="LTA_synthase"/>
    <property type="match status" value="1"/>
</dbReference>
<organism evidence="7 8">
    <name type="scientific">Vagococcus penaei</name>
    <dbReference type="NCBI Taxonomy" id="633807"/>
    <lineage>
        <taxon>Bacteria</taxon>
        <taxon>Bacillati</taxon>
        <taxon>Bacillota</taxon>
        <taxon>Bacilli</taxon>
        <taxon>Lactobacillales</taxon>
        <taxon>Enterococcaceae</taxon>
        <taxon>Vagococcus</taxon>
    </lineage>
</organism>
<dbReference type="OrthoDB" id="243547at2"/>
<dbReference type="SUPFAM" id="SSF53649">
    <property type="entry name" value="Alkaline phosphatase-like"/>
    <property type="match status" value="1"/>
</dbReference>
<dbReference type="AlphaFoldDB" id="A0A1Q2D7M3"/>
<evidence type="ECO:0000256" key="6">
    <source>
        <dbReference type="ARBA" id="ARBA00023136"/>
    </source>
</evidence>
<dbReference type="KEGG" id="vpi:BW732_09055"/>
<evidence type="ECO:0000256" key="4">
    <source>
        <dbReference type="ARBA" id="ARBA00022692"/>
    </source>
</evidence>
<dbReference type="STRING" id="633807.BW732_09055"/>
<sequence>MRHYFKLPSVKWILASIATLIVVFLSHALLQAGQNAWSWQLVGKFIFLWHTEKFFLGSIVLLALDLLIIAIVGSVIYGNLIYFISITGLSIVTYLKMFYREEPIYPDDLKMILQVGMFHDILGNTMFIVVLVVSLVFSGFLVWWIIKSRLLPKNIQWLRLIVGCVSFALLFYATNFNQPNNILKKGYDRSALWIPYSQKMNYYNVGFVGGFLYNTTVEGMAEPEGYSKEAINKIVTKYNQVAQQANDVKETSEKPNVVYIMAESFSNPNLLKDVTVTPNPLVDYQKVATKSTISGQMLSQGYGGGTANIEFEALTGFSMALMSPQMTTPYTMLLPKQKSFPSVVSNLSQQGYQTTAIHPYNTSMYKRKDNYQLLGFETFKSEKTMKHTDKLTPESYISDESAFNEVLDQLKQQEEKPQFVHLVTMQTHMPYNTKYQQSDYQTNVEKNQTSIVNFAQDIAYTSQALASFMKELDELSRPTLVVFWGDHLPSIYPEEVVQVNTQEALHLTEFFVSNPFDQKKETNQVISPIYFQQFLSEKTGIEETGFVALLKKLHHHLPAFENQSYMYQNRWEKNVSLSPRAQEIFDEYQLIQYDSVSGQRYGKALFTSQSN</sequence>
<proteinExistence type="predicted"/>
<evidence type="ECO:0000256" key="5">
    <source>
        <dbReference type="ARBA" id="ARBA00022989"/>
    </source>
</evidence>
<protein>
    <submittedName>
        <fullName evidence="7">Uncharacterized protein</fullName>
    </submittedName>
</protein>
<accession>A0A1Q2D7M3</accession>
<name>A0A1Q2D7M3_9ENTE</name>
<dbReference type="PANTHER" id="PTHR47371:SF3">
    <property type="entry name" value="PHOSPHOGLYCEROL TRANSFERASE I"/>
    <property type="match status" value="1"/>
</dbReference>